<comment type="catalytic activity">
    <reaction evidence="1 7">
        <text>2-C-methyl-D-erythritol 4-phosphate + CTP + H(+) = 4-CDP-2-C-methyl-D-erythritol + diphosphate</text>
        <dbReference type="Rhea" id="RHEA:13429"/>
        <dbReference type="ChEBI" id="CHEBI:15378"/>
        <dbReference type="ChEBI" id="CHEBI:33019"/>
        <dbReference type="ChEBI" id="CHEBI:37563"/>
        <dbReference type="ChEBI" id="CHEBI:57823"/>
        <dbReference type="ChEBI" id="CHEBI:58262"/>
        <dbReference type="EC" id="2.7.7.60"/>
    </reaction>
</comment>
<dbReference type="GO" id="GO:0019288">
    <property type="term" value="P:isopentenyl diphosphate biosynthetic process, methylerythritol 4-phosphate pathway"/>
    <property type="evidence" value="ECO:0007669"/>
    <property type="project" value="UniProtKB-UniRule"/>
</dbReference>
<dbReference type="UniPathway" id="UPA00056">
    <property type="reaction ID" value="UER00093"/>
</dbReference>
<accession>A0A5C0B3M7</accession>
<comment type="similarity">
    <text evidence="3 7">Belongs to the IspD/TarI cytidylyltransferase family. IspD subfamily.</text>
</comment>
<evidence type="ECO:0000256" key="6">
    <source>
        <dbReference type="ARBA" id="ARBA00023229"/>
    </source>
</evidence>
<dbReference type="InterPro" id="IPR034683">
    <property type="entry name" value="IspD/TarI"/>
</dbReference>
<keyword evidence="9" id="KW-1185">Reference proteome</keyword>
<dbReference type="PANTHER" id="PTHR32125">
    <property type="entry name" value="2-C-METHYL-D-ERYTHRITOL 4-PHOSPHATE CYTIDYLYLTRANSFERASE, CHLOROPLASTIC"/>
    <property type="match status" value="1"/>
</dbReference>
<dbReference type="NCBIfam" id="TIGR00453">
    <property type="entry name" value="ispD"/>
    <property type="match status" value="1"/>
</dbReference>
<evidence type="ECO:0000256" key="2">
    <source>
        <dbReference type="ARBA" id="ARBA00004787"/>
    </source>
</evidence>
<comment type="pathway">
    <text evidence="2 7">Isoprenoid biosynthesis; isopentenyl diphosphate biosynthesis via DXP pathway; isopentenyl diphosphate from 1-deoxy-D-xylulose 5-phosphate: step 2/6.</text>
</comment>
<feature type="site" description="Positions MEP for the nucleophilic attack" evidence="7">
    <location>
        <position position="168"/>
    </location>
</feature>
<dbReference type="Gene3D" id="3.90.550.10">
    <property type="entry name" value="Spore Coat Polysaccharide Biosynthesis Protein SpsA, Chain A"/>
    <property type="match status" value="1"/>
</dbReference>
<protein>
    <recommendedName>
        <fullName evidence="7">2-C-methyl-D-erythritol 4-phosphate cytidylyltransferase</fullName>
        <ecNumber evidence="7">2.7.7.60</ecNumber>
    </recommendedName>
    <alternativeName>
        <fullName evidence="7">4-diphosphocytidyl-2C-methyl-D-erythritol synthase</fullName>
    </alternativeName>
    <alternativeName>
        <fullName evidence="7">MEP cytidylyltransferase</fullName>
        <shortName evidence="7">MCT</shortName>
    </alternativeName>
</protein>
<dbReference type="EMBL" id="CP043046">
    <property type="protein sequence ID" value="QEI09232.1"/>
    <property type="molecule type" value="Genomic_DNA"/>
</dbReference>
<organism evidence="8 9">
    <name type="scientific">Pigmentiphaga aceris</name>
    <dbReference type="NCBI Taxonomy" id="1940612"/>
    <lineage>
        <taxon>Bacteria</taxon>
        <taxon>Pseudomonadati</taxon>
        <taxon>Pseudomonadota</taxon>
        <taxon>Betaproteobacteria</taxon>
        <taxon>Burkholderiales</taxon>
        <taxon>Alcaligenaceae</taxon>
        <taxon>Pigmentiphaga</taxon>
    </lineage>
</organism>
<dbReference type="InterPro" id="IPR001228">
    <property type="entry name" value="IspD"/>
</dbReference>
<keyword evidence="4 7" id="KW-0808">Transferase</keyword>
<dbReference type="HAMAP" id="MF_00108">
    <property type="entry name" value="IspD"/>
    <property type="match status" value="1"/>
</dbReference>
<gene>
    <name evidence="7" type="primary">ispD</name>
    <name evidence="8" type="ORF">FXN63_10495</name>
</gene>
<proteinExistence type="inferred from homology"/>
<feature type="site" description="Transition state stabilizer" evidence="7">
    <location>
        <position position="13"/>
    </location>
</feature>
<dbReference type="AlphaFoldDB" id="A0A5C0B3M7"/>
<name>A0A5C0B3M7_9BURK</name>
<feature type="site" description="Positions MEP for the nucleophilic attack" evidence="7">
    <location>
        <position position="224"/>
    </location>
</feature>
<dbReference type="Proteomes" id="UP000325161">
    <property type="component" value="Chromosome"/>
</dbReference>
<dbReference type="Pfam" id="PF01128">
    <property type="entry name" value="IspD"/>
    <property type="match status" value="1"/>
</dbReference>
<evidence type="ECO:0000256" key="5">
    <source>
        <dbReference type="ARBA" id="ARBA00022695"/>
    </source>
</evidence>
<keyword evidence="5 7" id="KW-0548">Nucleotidyltransferase</keyword>
<evidence type="ECO:0000256" key="3">
    <source>
        <dbReference type="ARBA" id="ARBA00009789"/>
    </source>
</evidence>
<dbReference type="FunFam" id="3.90.550.10:FF:000003">
    <property type="entry name" value="2-C-methyl-D-erythritol 4-phosphate cytidylyltransferase"/>
    <property type="match status" value="1"/>
</dbReference>
<evidence type="ECO:0000256" key="1">
    <source>
        <dbReference type="ARBA" id="ARBA00001282"/>
    </source>
</evidence>
<dbReference type="OrthoDB" id="9806837at2"/>
<evidence type="ECO:0000313" key="9">
    <source>
        <dbReference type="Proteomes" id="UP000325161"/>
    </source>
</evidence>
<sequence>MIAIVPAAGVGARAAQDTGTASPIPKQYRLLHGQPMLRHAVAALLAERRIARVIVAVSPSDAWVDTALSGLPRTDVFACGGPTRAETVQAALRASGCTEHDWVLVHDAARPGLPLAALQRLIDACVRSGTGGLLAIPVADTIKLQDNDPSPADDDMPQLRRVAQTVPRAGLWQAQTPQMFQAGVLRRAFAEAILAGVDMTDEASAVEALGQPPLLVQGSPRNFKVTWPEDFDLMERWMS</sequence>
<keyword evidence="6 7" id="KW-0414">Isoprene biosynthesis</keyword>
<dbReference type="InterPro" id="IPR029044">
    <property type="entry name" value="Nucleotide-diphossugar_trans"/>
</dbReference>
<comment type="function">
    <text evidence="7">Catalyzes the formation of 4-diphosphocytidyl-2-C-methyl-D-erythritol from CTP and 2-C-methyl-D-erythritol 4-phosphate (MEP).</text>
</comment>
<reference evidence="8 9" key="1">
    <citation type="submission" date="2019-08" db="EMBL/GenBank/DDBJ databases">
        <title>Amphibian skin-associated Pigmentiphaga: genome sequence and occurrence across geography and hosts.</title>
        <authorList>
            <person name="Bletz M.C."/>
            <person name="Bunk B."/>
            <person name="Sproeer C."/>
            <person name="Biwer P."/>
            <person name="Reiter S."/>
            <person name="Rabemananjara F.C.E."/>
            <person name="Schulz S."/>
            <person name="Overmann J."/>
            <person name="Vences M."/>
        </authorList>
    </citation>
    <scope>NUCLEOTIDE SEQUENCE [LARGE SCALE GENOMIC DNA]</scope>
    <source>
        <strain evidence="8 9">Mada1488</strain>
    </source>
</reference>
<dbReference type="KEGG" id="pacr:FXN63_10495"/>
<dbReference type="PANTHER" id="PTHR32125:SF4">
    <property type="entry name" value="2-C-METHYL-D-ERYTHRITOL 4-PHOSPHATE CYTIDYLYLTRANSFERASE, CHLOROPLASTIC"/>
    <property type="match status" value="1"/>
</dbReference>
<dbReference type="InterPro" id="IPR050088">
    <property type="entry name" value="IspD/TarI_cytidylyltransf_bact"/>
</dbReference>
<dbReference type="SUPFAM" id="SSF53448">
    <property type="entry name" value="Nucleotide-diphospho-sugar transferases"/>
    <property type="match status" value="1"/>
</dbReference>
<dbReference type="EC" id="2.7.7.60" evidence="7"/>
<evidence type="ECO:0000313" key="8">
    <source>
        <dbReference type="EMBL" id="QEI09232.1"/>
    </source>
</evidence>
<feature type="site" description="Transition state stabilizer" evidence="7">
    <location>
        <position position="26"/>
    </location>
</feature>
<dbReference type="GO" id="GO:0050518">
    <property type="term" value="F:2-C-methyl-D-erythritol 4-phosphate cytidylyltransferase activity"/>
    <property type="evidence" value="ECO:0007669"/>
    <property type="project" value="UniProtKB-UniRule"/>
</dbReference>
<dbReference type="InterPro" id="IPR018294">
    <property type="entry name" value="ISPD_synthase_CS"/>
</dbReference>
<evidence type="ECO:0000256" key="7">
    <source>
        <dbReference type="HAMAP-Rule" id="MF_00108"/>
    </source>
</evidence>
<dbReference type="PROSITE" id="PS01295">
    <property type="entry name" value="ISPD"/>
    <property type="match status" value="1"/>
</dbReference>
<dbReference type="CDD" id="cd02516">
    <property type="entry name" value="CDP-ME_synthetase"/>
    <property type="match status" value="1"/>
</dbReference>
<evidence type="ECO:0000256" key="4">
    <source>
        <dbReference type="ARBA" id="ARBA00022679"/>
    </source>
</evidence>